<dbReference type="eggNOG" id="ENOG50322HZ">
    <property type="taxonomic scope" value="Bacteria"/>
</dbReference>
<dbReference type="Proteomes" id="UP000028995">
    <property type="component" value="Unassembled WGS sequence"/>
</dbReference>
<keyword evidence="4" id="KW-1185">Reference proteome</keyword>
<keyword evidence="1" id="KW-0472">Membrane</keyword>
<proteinExistence type="predicted"/>
<gene>
    <name evidence="2" type="ORF">BcFMB_02825</name>
    <name evidence="3" type="ORF">BCHO_0126</name>
</gene>
<feature type="transmembrane region" description="Helical" evidence="1">
    <location>
        <begin position="82"/>
        <end position="105"/>
    </location>
</feature>
<evidence type="ECO:0000313" key="4">
    <source>
        <dbReference type="Proteomes" id="UP000028995"/>
    </source>
</evidence>
<organism evidence="3 4">
    <name type="scientific">Bifidobacterium choerinum</name>
    <dbReference type="NCBI Taxonomy" id="35760"/>
    <lineage>
        <taxon>Bacteria</taxon>
        <taxon>Bacillati</taxon>
        <taxon>Actinomycetota</taxon>
        <taxon>Actinomycetes</taxon>
        <taxon>Bifidobacteriales</taxon>
        <taxon>Bifidobacteriaceae</taxon>
        <taxon>Bifidobacterium</taxon>
    </lineage>
</organism>
<feature type="transmembrane region" description="Helical" evidence="1">
    <location>
        <begin position="12"/>
        <end position="31"/>
    </location>
</feature>
<dbReference type="OrthoDB" id="3232763at2"/>
<evidence type="ECO:0000313" key="3">
    <source>
        <dbReference type="EMBL" id="KFI58046.1"/>
    </source>
</evidence>
<name>A0A087AGZ6_9BIFI</name>
<keyword evidence="1" id="KW-1133">Transmembrane helix</keyword>
<dbReference type="EMBL" id="CP018044">
    <property type="protein sequence ID" value="ATU20041.1"/>
    <property type="molecule type" value="Genomic_DNA"/>
</dbReference>
<protein>
    <submittedName>
        <fullName evidence="3">Uncharacterized protein</fullName>
    </submittedName>
</protein>
<dbReference type="RefSeq" id="WP_024540464.1">
    <property type="nucleotide sequence ID" value="NZ_CP018044.1"/>
</dbReference>
<accession>A0A087AGZ6</accession>
<dbReference type="AlphaFoldDB" id="A0A087AGZ6"/>
<dbReference type="EMBL" id="JGYU01000002">
    <property type="protein sequence ID" value="KFI58046.1"/>
    <property type="molecule type" value="Genomic_DNA"/>
</dbReference>
<sequence>MLSTAQNVVMVVLNVVVLIALLVFGVFAVYNNRPNFELTPEHLYDQQKGQQWGIWVFVFIIISWLVTLPGVFWTLGDGWVQALWWIELASNIASLVCCCASIFYYHRLNTRPHD</sequence>
<feature type="transmembrane region" description="Helical" evidence="1">
    <location>
        <begin position="52"/>
        <end position="76"/>
    </location>
</feature>
<evidence type="ECO:0000256" key="1">
    <source>
        <dbReference type="SAM" id="Phobius"/>
    </source>
</evidence>
<dbReference type="KEGG" id="bcho:BcFMB_02825"/>
<evidence type="ECO:0000313" key="2">
    <source>
        <dbReference type="EMBL" id="ATU20041.1"/>
    </source>
</evidence>
<evidence type="ECO:0000313" key="5">
    <source>
        <dbReference type="Proteomes" id="UP000229907"/>
    </source>
</evidence>
<keyword evidence="1" id="KW-0812">Transmembrane</keyword>
<reference evidence="2 5" key="2">
    <citation type="submission" date="2016-11" db="EMBL/GenBank/DDBJ databases">
        <title>complete genome sequence of Bifidobacterium choerinum strain FMB-1.</title>
        <authorList>
            <person name="Park C.-S."/>
            <person name="Jung D.-H."/>
            <person name="Choi D.-S."/>
        </authorList>
    </citation>
    <scope>NUCLEOTIDE SEQUENCE [LARGE SCALE GENOMIC DNA]</scope>
    <source>
        <strain evidence="2 5">FMB-1</strain>
    </source>
</reference>
<reference evidence="3 4" key="1">
    <citation type="submission" date="2014-03" db="EMBL/GenBank/DDBJ databases">
        <title>Genomics of Bifidobacteria.</title>
        <authorList>
            <person name="Ventura M."/>
            <person name="Milani C."/>
            <person name="Lugli G.A."/>
        </authorList>
    </citation>
    <scope>NUCLEOTIDE SEQUENCE [LARGE SCALE GENOMIC DNA]</scope>
    <source>
        <strain evidence="3 4">LMG 10510</strain>
    </source>
</reference>
<dbReference type="Proteomes" id="UP000229907">
    <property type="component" value="Chromosome"/>
</dbReference>